<dbReference type="Proteomes" id="UP000790787">
    <property type="component" value="Chromosome 23"/>
</dbReference>
<proteinExistence type="predicted"/>
<organism evidence="1 2">
    <name type="scientific">Nicotiana tabacum</name>
    <name type="common">Common tobacco</name>
    <dbReference type="NCBI Taxonomy" id="4097"/>
    <lineage>
        <taxon>Eukaryota</taxon>
        <taxon>Viridiplantae</taxon>
        <taxon>Streptophyta</taxon>
        <taxon>Embryophyta</taxon>
        <taxon>Tracheophyta</taxon>
        <taxon>Spermatophyta</taxon>
        <taxon>Magnoliopsida</taxon>
        <taxon>eudicotyledons</taxon>
        <taxon>Gunneridae</taxon>
        <taxon>Pentapetalae</taxon>
        <taxon>asterids</taxon>
        <taxon>lamiids</taxon>
        <taxon>Solanales</taxon>
        <taxon>Solanaceae</taxon>
        <taxon>Nicotianoideae</taxon>
        <taxon>Nicotianeae</taxon>
        <taxon>Nicotiana</taxon>
    </lineage>
</organism>
<evidence type="ECO:0000313" key="2">
    <source>
        <dbReference type="RefSeq" id="XP_075101895.1"/>
    </source>
</evidence>
<keyword evidence="1" id="KW-1185">Reference proteome</keyword>
<reference evidence="1" key="1">
    <citation type="journal article" date="2014" name="Nat. Commun.">
        <title>The tobacco genome sequence and its comparison with those of tomato and potato.</title>
        <authorList>
            <person name="Sierro N."/>
            <person name="Battey J.N."/>
            <person name="Ouadi S."/>
            <person name="Bakaher N."/>
            <person name="Bovet L."/>
            <person name="Willig A."/>
            <person name="Goepfert S."/>
            <person name="Peitsch M.C."/>
            <person name="Ivanov N.V."/>
        </authorList>
    </citation>
    <scope>NUCLEOTIDE SEQUENCE [LARGE SCALE GENOMIC DNA]</scope>
</reference>
<sequence length="171" mass="19375">MLRSIKCTTITLVPKVISPTFFKEFSPKACSSTVYKLIAKIITAKLKTVVDYIVGPSQSAFMEGRNILENVIIAHDLVKCYTQKGVSLRGLINVDIRKAYVSVEWPFIKMILIEFGMPLKFVQLVMEYVRNVSYSLLINGGFSTKFQANKGLRLGDPMSPYLFMLVMEYLN</sequence>
<dbReference type="RefSeq" id="XP_075101895.1">
    <property type="nucleotide sequence ID" value="XM_075245794.1"/>
</dbReference>
<name>A0AC58TXC5_TOBAC</name>
<protein>
    <submittedName>
        <fullName evidence="2">Secreted RxLR effector protein 78-like</fullName>
    </submittedName>
</protein>
<evidence type="ECO:0000313" key="1">
    <source>
        <dbReference type="Proteomes" id="UP000790787"/>
    </source>
</evidence>
<reference evidence="2" key="2">
    <citation type="submission" date="2025-08" db="UniProtKB">
        <authorList>
            <consortium name="RefSeq"/>
        </authorList>
    </citation>
    <scope>IDENTIFICATION</scope>
    <source>
        <tissue evidence="2">Leaf</tissue>
    </source>
</reference>
<accession>A0AC58TXC5</accession>
<gene>
    <name evidence="2" type="primary">LOC142177319</name>
</gene>